<evidence type="ECO:0000256" key="7">
    <source>
        <dbReference type="ARBA" id="ARBA00023136"/>
    </source>
</evidence>
<keyword evidence="7 10" id="KW-0472">Membrane</keyword>
<dbReference type="OrthoDB" id="40134at2759"/>
<dbReference type="Pfam" id="PF01490">
    <property type="entry name" value="Aa_trans"/>
    <property type="match status" value="1"/>
</dbReference>
<evidence type="ECO:0000256" key="10">
    <source>
        <dbReference type="SAM" id="Phobius"/>
    </source>
</evidence>
<dbReference type="Proteomes" id="UP000316621">
    <property type="component" value="Chromosome 6"/>
</dbReference>
<dbReference type="AlphaFoldDB" id="A0A4Y7JWC9"/>
<feature type="transmembrane region" description="Helical" evidence="10">
    <location>
        <begin position="272"/>
        <end position="295"/>
    </location>
</feature>
<organism evidence="12 13">
    <name type="scientific">Papaver somniferum</name>
    <name type="common">Opium poppy</name>
    <dbReference type="NCBI Taxonomy" id="3469"/>
    <lineage>
        <taxon>Eukaryota</taxon>
        <taxon>Viridiplantae</taxon>
        <taxon>Streptophyta</taxon>
        <taxon>Embryophyta</taxon>
        <taxon>Tracheophyta</taxon>
        <taxon>Spermatophyta</taxon>
        <taxon>Magnoliopsida</taxon>
        <taxon>Ranunculales</taxon>
        <taxon>Papaveraceae</taxon>
        <taxon>Papaveroideae</taxon>
        <taxon>Papaver</taxon>
    </lineage>
</organism>
<evidence type="ECO:0000259" key="11">
    <source>
        <dbReference type="Pfam" id="PF01490"/>
    </source>
</evidence>
<name>A0A4Y7JWC9_PAPSO</name>
<keyword evidence="6 10" id="KW-1133">Transmembrane helix</keyword>
<proteinExistence type="inferred from homology"/>
<feature type="transmembrane region" description="Helical" evidence="10">
    <location>
        <begin position="184"/>
        <end position="208"/>
    </location>
</feature>
<dbReference type="FunFam" id="1.20.1740.10:FF:000033">
    <property type="entry name" value="Lysine histidine transporter 1"/>
    <property type="match status" value="1"/>
</dbReference>
<keyword evidence="13" id="KW-1185">Reference proteome</keyword>
<accession>A0A4Y7JWC9</accession>
<comment type="similarity">
    <text evidence="8">Belongs to the amino acid/polyamine transporter 2 family. Amino acid/auxin permease (AAAP) (TC 2.A.18.2) subfamily.</text>
</comment>
<feature type="domain" description="Amino acid transporter transmembrane" evidence="11">
    <location>
        <begin position="35"/>
        <end position="433"/>
    </location>
</feature>
<gene>
    <name evidence="12" type="ORF">C5167_008562</name>
</gene>
<keyword evidence="3" id="KW-1003">Cell membrane</keyword>
<dbReference type="GO" id="GO:0015171">
    <property type="term" value="F:amino acid transmembrane transporter activity"/>
    <property type="evidence" value="ECO:0007669"/>
    <property type="project" value="UniProtKB-ARBA"/>
</dbReference>
<evidence type="ECO:0000256" key="2">
    <source>
        <dbReference type="ARBA" id="ARBA00022448"/>
    </source>
</evidence>
<evidence type="ECO:0000256" key="6">
    <source>
        <dbReference type="ARBA" id="ARBA00022989"/>
    </source>
</evidence>
<feature type="transmembrane region" description="Helical" evidence="10">
    <location>
        <begin position="357"/>
        <end position="377"/>
    </location>
</feature>
<feature type="transmembrane region" description="Helical" evidence="10">
    <location>
        <begin position="315"/>
        <end position="336"/>
    </location>
</feature>
<dbReference type="STRING" id="3469.A0A4Y7JWC9"/>
<evidence type="ECO:0000313" key="12">
    <source>
        <dbReference type="EMBL" id="RZC64876.1"/>
    </source>
</evidence>
<dbReference type="Gramene" id="RZC64876">
    <property type="protein sequence ID" value="RZC64876"/>
    <property type="gene ID" value="C5167_008562"/>
</dbReference>
<protein>
    <recommendedName>
        <fullName evidence="11">Amino acid transporter transmembrane domain-containing protein</fullName>
    </recommendedName>
</protein>
<keyword evidence="2" id="KW-0813">Transport</keyword>
<comment type="subcellular location">
    <subcellularLocation>
        <location evidence="1">Cell membrane</location>
        <topology evidence="1">Multi-pass membrane protein</topology>
    </subcellularLocation>
</comment>
<dbReference type="GO" id="GO:0005886">
    <property type="term" value="C:plasma membrane"/>
    <property type="evidence" value="ECO:0007669"/>
    <property type="project" value="UniProtKB-SubCell"/>
</dbReference>
<sequence length="450" mass="50327">MVDQRNIMSDATSRERTKQTEEELNNWLPITANREAKWWYSAFHNVTAMVGAGVLGLPYAMSQLGWVPGIIGITLSWLITLYTLWQLVELHEDVPGKRFDRYPELGEHAFGPKLGYWIVMPQQLAVQVATNIVYMVTGGKSLKKTWDLMIPHLANVRKTYFILIFAAVQLCLSQIPNFNSLKAISLLAAVMSFSYSAIACVTCIIFGVKNHHVSTPSYAVRGKTTAGIIFDVFNAIGTIAFSFAGHSVVLEIQATIPSTPEKPSTKPMWKGVVVAYLIVALCYFPVAIAGFWAYGNAVEDDVLISLEHPPWLISLANFMVFLHVVGSWQVFAMPVFDMLEAYLVKNLNFTPGTPLRIIGRSGYVVITAFIGICIPFFGGLLGFFGGLIFAPISYFIPCIMWQILRKPKRWSFHWFACWISNVLGVFIMVLSPIGGTREIVLSFKSYKFFS</sequence>
<feature type="transmembrane region" description="Helical" evidence="10">
    <location>
        <begin position="64"/>
        <end position="85"/>
    </location>
</feature>
<feature type="compositionally biased region" description="Polar residues" evidence="9">
    <location>
        <begin position="1"/>
        <end position="11"/>
    </location>
</feature>
<dbReference type="OMA" id="NYGRRSH"/>
<keyword evidence="4 10" id="KW-0812">Transmembrane</keyword>
<keyword evidence="5" id="KW-0029">Amino-acid transport</keyword>
<feature type="transmembrane region" description="Helical" evidence="10">
    <location>
        <begin position="38"/>
        <end position="57"/>
    </location>
</feature>
<evidence type="ECO:0000256" key="9">
    <source>
        <dbReference type="SAM" id="MobiDB-lite"/>
    </source>
</evidence>
<feature type="region of interest" description="Disordered" evidence="9">
    <location>
        <begin position="1"/>
        <end position="20"/>
    </location>
</feature>
<dbReference type="EMBL" id="CM010720">
    <property type="protein sequence ID" value="RZC64876.1"/>
    <property type="molecule type" value="Genomic_DNA"/>
</dbReference>
<evidence type="ECO:0000256" key="3">
    <source>
        <dbReference type="ARBA" id="ARBA00022475"/>
    </source>
</evidence>
<feature type="transmembrane region" description="Helical" evidence="10">
    <location>
        <begin position="383"/>
        <end position="404"/>
    </location>
</feature>
<evidence type="ECO:0000256" key="4">
    <source>
        <dbReference type="ARBA" id="ARBA00022692"/>
    </source>
</evidence>
<reference evidence="12 13" key="1">
    <citation type="journal article" date="2018" name="Science">
        <title>The opium poppy genome and morphinan production.</title>
        <authorList>
            <person name="Guo L."/>
            <person name="Winzer T."/>
            <person name="Yang X."/>
            <person name="Li Y."/>
            <person name="Ning Z."/>
            <person name="He Z."/>
            <person name="Teodor R."/>
            <person name="Lu Y."/>
            <person name="Bowser T.A."/>
            <person name="Graham I.A."/>
            <person name="Ye K."/>
        </authorList>
    </citation>
    <scope>NUCLEOTIDE SEQUENCE [LARGE SCALE GENOMIC DNA]</scope>
    <source>
        <strain evidence="13">cv. HN1</strain>
        <tissue evidence="12">Leaves</tissue>
    </source>
</reference>
<evidence type="ECO:0000256" key="8">
    <source>
        <dbReference type="ARBA" id="ARBA00061463"/>
    </source>
</evidence>
<evidence type="ECO:0000256" key="5">
    <source>
        <dbReference type="ARBA" id="ARBA00022970"/>
    </source>
</evidence>
<dbReference type="InterPro" id="IPR013057">
    <property type="entry name" value="AA_transpt_TM"/>
</dbReference>
<dbReference type="Gene3D" id="1.20.1740.10">
    <property type="entry name" value="Amino acid/polyamine transporter I"/>
    <property type="match status" value="1"/>
</dbReference>
<evidence type="ECO:0000256" key="1">
    <source>
        <dbReference type="ARBA" id="ARBA00004651"/>
    </source>
</evidence>
<feature type="transmembrane region" description="Helical" evidence="10">
    <location>
        <begin position="411"/>
        <end position="433"/>
    </location>
</feature>
<evidence type="ECO:0000313" key="13">
    <source>
        <dbReference type="Proteomes" id="UP000316621"/>
    </source>
</evidence>
<dbReference type="PANTHER" id="PTHR48017">
    <property type="entry name" value="OS05G0424000 PROTEIN-RELATED"/>
    <property type="match status" value="1"/>
</dbReference>